<evidence type="ECO:0000313" key="1">
    <source>
        <dbReference type="EMBL" id="MFD1634698.1"/>
    </source>
</evidence>
<comment type="caution">
    <text evidence="1">The sequence shown here is derived from an EMBL/GenBank/DDBJ whole genome shotgun (WGS) entry which is preliminary data.</text>
</comment>
<dbReference type="SUPFAM" id="SSF111331">
    <property type="entry name" value="NAD kinase/diacylglycerol kinase-like"/>
    <property type="match status" value="1"/>
</dbReference>
<gene>
    <name evidence="1" type="ORF">ACFSBJ_13285</name>
</gene>
<organism evidence="1 2">
    <name type="scientific">Haloplanus ruber</name>
    <dbReference type="NCBI Taxonomy" id="869892"/>
    <lineage>
        <taxon>Archaea</taxon>
        <taxon>Methanobacteriati</taxon>
        <taxon>Methanobacteriota</taxon>
        <taxon>Stenosarchaea group</taxon>
        <taxon>Halobacteria</taxon>
        <taxon>Halobacteriales</taxon>
        <taxon>Haloferacaceae</taxon>
        <taxon>Haloplanus</taxon>
    </lineage>
</organism>
<evidence type="ECO:0000313" key="2">
    <source>
        <dbReference type="Proteomes" id="UP001597075"/>
    </source>
</evidence>
<dbReference type="GO" id="GO:0016301">
    <property type="term" value="F:kinase activity"/>
    <property type="evidence" value="ECO:0007669"/>
    <property type="project" value="UniProtKB-KW"/>
</dbReference>
<sequence length="242" mass="23547">MNVAVRGDDGTVATAAGVAGASLVAEDGNHPVDALVAVSDAAVRSVVTDPPDAPVLPVTHAGGRHCVARPDLASALAALVAGDGGYESHPVLGVRRDGDIIARALRDVALVTDAPASISEYAVTAGGTHLDSVRADGIVVATPLGSDGYAAAAGGAVLEAGSGAAVVPIAPFSTAPSRRVVDPDAGLDLSVEREGAVGLFVDGVRRDTVDAGAALRVERAGSVEVATAPVDGVGAGTGTNTG</sequence>
<dbReference type="PANTHER" id="PTHR20275">
    <property type="entry name" value="NAD KINASE"/>
    <property type="match status" value="1"/>
</dbReference>
<protein>
    <submittedName>
        <fullName evidence="1">ATP-NAD kinase</fullName>
    </submittedName>
</protein>
<dbReference type="Proteomes" id="UP001597075">
    <property type="component" value="Unassembled WGS sequence"/>
</dbReference>
<dbReference type="AlphaFoldDB" id="A0ABD6D207"/>
<dbReference type="PANTHER" id="PTHR20275:SF0">
    <property type="entry name" value="NAD KINASE"/>
    <property type="match status" value="1"/>
</dbReference>
<keyword evidence="1" id="KW-0418">Kinase</keyword>
<dbReference type="Pfam" id="PF20143">
    <property type="entry name" value="NAD_kinase_C"/>
    <property type="match status" value="1"/>
</dbReference>
<accession>A0ABD6D207</accession>
<reference evidence="1 2" key="1">
    <citation type="journal article" date="2019" name="Int. J. Syst. Evol. Microbiol.">
        <title>The Global Catalogue of Microorganisms (GCM) 10K type strain sequencing project: providing services to taxonomists for standard genome sequencing and annotation.</title>
        <authorList>
            <consortium name="The Broad Institute Genomics Platform"/>
            <consortium name="The Broad Institute Genome Sequencing Center for Infectious Disease"/>
            <person name="Wu L."/>
            <person name="Ma J."/>
        </authorList>
    </citation>
    <scope>NUCLEOTIDE SEQUENCE [LARGE SCALE GENOMIC DNA]</scope>
    <source>
        <strain evidence="1 2">CGMCC 1.10594</strain>
    </source>
</reference>
<dbReference type="InterPro" id="IPR016064">
    <property type="entry name" value="NAD/diacylglycerol_kinase_sf"/>
</dbReference>
<dbReference type="RefSeq" id="WP_256404940.1">
    <property type="nucleotide sequence ID" value="NZ_CP187151.1"/>
</dbReference>
<proteinExistence type="predicted"/>
<dbReference type="InterPro" id="IPR017437">
    <property type="entry name" value="ATP-NAD_kinase_PpnK-typ_C"/>
</dbReference>
<dbReference type="EMBL" id="JBHUDL010000010">
    <property type="protein sequence ID" value="MFD1634698.1"/>
    <property type="molecule type" value="Genomic_DNA"/>
</dbReference>
<dbReference type="Gene3D" id="2.60.200.30">
    <property type="entry name" value="Probable inorganic polyphosphate/atp-NAD kinase, domain 2"/>
    <property type="match status" value="1"/>
</dbReference>
<keyword evidence="2" id="KW-1185">Reference proteome</keyword>
<keyword evidence="1" id="KW-0808">Transferase</keyword>
<name>A0ABD6D207_9EURY</name>